<dbReference type="Pfam" id="PF00126">
    <property type="entry name" value="HTH_1"/>
    <property type="match status" value="1"/>
</dbReference>
<dbReference type="InterPro" id="IPR036388">
    <property type="entry name" value="WH-like_DNA-bd_sf"/>
</dbReference>
<dbReference type="SUPFAM" id="SSF46785">
    <property type="entry name" value="Winged helix' DNA-binding domain"/>
    <property type="match status" value="1"/>
</dbReference>
<dbReference type="GO" id="GO:0003677">
    <property type="term" value="F:DNA binding"/>
    <property type="evidence" value="ECO:0007669"/>
    <property type="project" value="UniProtKB-KW"/>
</dbReference>
<evidence type="ECO:0000313" key="6">
    <source>
        <dbReference type="EMBL" id="MBA2891187.1"/>
    </source>
</evidence>
<comment type="caution">
    <text evidence="6">The sequence shown here is derived from an EMBL/GenBank/DDBJ whole genome shotgun (WGS) entry which is preliminary data.</text>
</comment>
<comment type="similarity">
    <text evidence="1">Belongs to the LysR transcriptional regulatory family.</text>
</comment>
<evidence type="ECO:0000256" key="3">
    <source>
        <dbReference type="ARBA" id="ARBA00023125"/>
    </source>
</evidence>
<dbReference type="Proteomes" id="UP000530928">
    <property type="component" value="Unassembled WGS sequence"/>
</dbReference>
<dbReference type="CDD" id="cd05466">
    <property type="entry name" value="PBP2_LTTR_substrate"/>
    <property type="match status" value="1"/>
</dbReference>
<keyword evidence="2" id="KW-0805">Transcription regulation</keyword>
<dbReference type="FunFam" id="1.10.10.10:FF:000001">
    <property type="entry name" value="LysR family transcriptional regulator"/>
    <property type="match status" value="1"/>
</dbReference>
<dbReference type="Gene3D" id="3.40.190.10">
    <property type="entry name" value="Periplasmic binding protein-like II"/>
    <property type="match status" value="2"/>
</dbReference>
<name>A0A7W0HPW7_9ACTN</name>
<evidence type="ECO:0000313" key="7">
    <source>
        <dbReference type="Proteomes" id="UP000530928"/>
    </source>
</evidence>
<dbReference type="RefSeq" id="WP_181609928.1">
    <property type="nucleotide sequence ID" value="NZ_BAABAM010000012.1"/>
</dbReference>
<accession>A0A7W0HPW7</accession>
<dbReference type="EMBL" id="JACDUR010000002">
    <property type="protein sequence ID" value="MBA2891187.1"/>
    <property type="molecule type" value="Genomic_DNA"/>
</dbReference>
<keyword evidence="7" id="KW-1185">Reference proteome</keyword>
<dbReference type="Gene3D" id="1.10.10.10">
    <property type="entry name" value="Winged helix-like DNA-binding domain superfamily/Winged helix DNA-binding domain"/>
    <property type="match status" value="1"/>
</dbReference>
<dbReference type="PRINTS" id="PR00039">
    <property type="entry name" value="HTHLYSR"/>
</dbReference>
<evidence type="ECO:0000259" key="5">
    <source>
        <dbReference type="PROSITE" id="PS50931"/>
    </source>
</evidence>
<dbReference type="InterPro" id="IPR036390">
    <property type="entry name" value="WH_DNA-bd_sf"/>
</dbReference>
<evidence type="ECO:0000256" key="4">
    <source>
        <dbReference type="ARBA" id="ARBA00023163"/>
    </source>
</evidence>
<dbReference type="SUPFAM" id="SSF53850">
    <property type="entry name" value="Periplasmic binding protein-like II"/>
    <property type="match status" value="1"/>
</dbReference>
<dbReference type="GO" id="GO:0032993">
    <property type="term" value="C:protein-DNA complex"/>
    <property type="evidence" value="ECO:0007669"/>
    <property type="project" value="TreeGrafter"/>
</dbReference>
<dbReference type="Pfam" id="PF03466">
    <property type="entry name" value="LysR_substrate"/>
    <property type="match status" value="1"/>
</dbReference>
<reference evidence="6 7" key="1">
    <citation type="submission" date="2020-07" db="EMBL/GenBank/DDBJ databases">
        <title>Genomic Encyclopedia of Type Strains, Phase IV (KMG-IV): sequencing the most valuable type-strain genomes for metagenomic binning, comparative biology and taxonomic classification.</title>
        <authorList>
            <person name="Goeker M."/>
        </authorList>
    </citation>
    <scope>NUCLEOTIDE SEQUENCE [LARGE SCALE GENOMIC DNA]</scope>
    <source>
        <strain evidence="6 7">DSM 45533</strain>
    </source>
</reference>
<keyword evidence="4" id="KW-0804">Transcription</keyword>
<evidence type="ECO:0000256" key="2">
    <source>
        <dbReference type="ARBA" id="ARBA00023015"/>
    </source>
</evidence>
<protein>
    <submittedName>
        <fullName evidence="6">DNA-binding transcriptional LysR family regulator</fullName>
    </submittedName>
</protein>
<dbReference type="AlphaFoldDB" id="A0A7W0HPW7"/>
<keyword evidence="3 6" id="KW-0238">DNA-binding</keyword>
<dbReference type="GO" id="GO:0003700">
    <property type="term" value="F:DNA-binding transcription factor activity"/>
    <property type="evidence" value="ECO:0007669"/>
    <property type="project" value="InterPro"/>
</dbReference>
<organism evidence="6 7">
    <name type="scientific">Nonomuraea soli</name>
    <dbReference type="NCBI Taxonomy" id="1032476"/>
    <lineage>
        <taxon>Bacteria</taxon>
        <taxon>Bacillati</taxon>
        <taxon>Actinomycetota</taxon>
        <taxon>Actinomycetes</taxon>
        <taxon>Streptosporangiales</taxon>
        <taxon>Streptosporangiaceae</taxon>
        <taxon>Nonomuraea</taxon>
    </lineage>
</organism>
<gene>
    <name evidence="6" type="ORF">HNR30_002528</name>
</gene>
<dbReference type="PANTHER" id="PTHR30346:SF29">
    <property type="entry name" value="LYSR SUBSTRATE-BINDING"/>
    <property type="match status" value="1"/>
</dbReference>
<feature type="domain" description="HTH lysR-type" evidence="5">
    <location>
        <begin position="1"/>
        <end position="56"/>
    </location>
</feature>
<evidence type="ECO:0000256" key="1">
    <source>
        <dbReference type="ARBA" id="ARBA00009437"/>
    </source>
</evidence>
<dbReference type="PROSITE" id="PS50931">
    <property type="entry name" value="HTH_LYSR"/>
    <property type="match status" value="1"/>
</dbReference>
<sequence length="310" mass="31813">METHLLRTFVTVARLGSFSAAAEELGYTQSAVSQQIAALEHDLGVVLLARRPVAPTAAGERLLEHAGPLLLRVQAARADVTRAIRPHGPVRLALTPLALPQLTPQPAATQPAAFQAATQPAAFQFVVPRGVAISVHVTDAEHAARLVASAEADLALVDGIAAPTDPLPAPATAPLHAQGVAEHPLVIALPAAHPLAGRPALDLADLVDALWIDAPQICGPLSRLRAASGLDGFRTGLHYTGCDTRTLLTLIAAGHGLAILPAGAAQHPHAVQGVPLAGPRLVHRVELLHGGHLPPGPAATLAEHLASALA</sequence>
<dbReference type="InterPro" id="IPR000847">
    <property type="entry name" value="LysR_HTH_N"/>
</dbReference>
<dbReference type="PANTHER" id="PTHR30346">
    <property type="entry name" value="TRANSCRIPTIONAL DUAL REGULATOR HCAR-RELATED"/>
    <property type="match status" value="1"/>
</dbReference>
<proteinExistence type="inferred from homology"/>
<dbReference type="InterPro" id="IPR005119">
    <property type="entry name" value="LysR_subst-bd"/>
</dbReference>